<gene>
    <name evidence="8" type="primary">comB</name>
    <name evidence="8" type="ORF">DC3_16760</name>
</gene>
<comment type="similarity">
    <text evidence="2">Belongs to the ComB family.</text>
</comment>
<dbReference type="Proteomes" id="UP000321306">
    <property type="component" value="Unassembled WGS sequence"/>
</dbReference>
<dbReference type="PANTHER" id="PTHR37311:SF1">
    <property type="entry name" value="2-PHOSPHOSULFOLACTATE PHOSPHATASE-RELATED"/>
    <property type="match status" value="1"/>
</dbReference>
<dbReference type="Gene3D" id="3.90.1560.10">
    <property type="entry name" value="ComB-like"/>
    <property type="match status" value="1"/>
</dbReference>
<evidence type="ECO:0000256" key="5">
    <source>
        <dbReference type="ARBA" id="ARBA00022801"/>
    </source>
</evidence>
<dbReference type="EMBL" id="BJXB01000006">
    <property type="protein sequence ID" value="GEM46041.1"/>
    <property type="molecule type" value="Genomic_DNA"/>
</dbReference>
<sequence>MRLKVDLLPRGSYPDVVILVDVLRGTTNAPILLEAGAQHIYLTPSLKTARLYAQENNLLLVGERDGVPIEGSNYPASPAELRNLSLERDVMYMAQSTPQAVRNLQGAKHVLLGSFYNARAVVKTAVELATEEIAIVCTGHDGNETLEDTVCAGFLARRIEKMKEVQLLDAARMAMALVRAFPDVQEALVQSSTGQQLQKLRLYEDIAVSSLISQTDRVPKLLEVIHHEETPVYRFQ</sequence>
<dbReference type="RefSeq" id="WP_146883863.1">
    <property type="nucleotide sequence ID" value="NZ_BJXB01000006.1"/>
</dbReference>
<dbReference type="GO" id="GO:0050532">
    <property type="term" value="F:2-phosphosulfolactate phosphatase activity"/>
    <property type="evidence" value="ECO:0007669"/>
    <property type="project" value="UniProtKB-EC"/>
</dbReference>
<reference evidence="8 9" key="1">
    <citation type="submission" date="2019-07" db="EMBL/GenBank/DDBJ databases">
        <title>Whole genome shotgun sequence of Deinococcus cellulosilyticus NBRC 106333.</title>
        <authorList>
            <person name="Hosoyama A."/>
            <person name="Uohara A."/>
            <person name="Ohji S."/>
            <person name="Ichikawa N."/>
        </authorList>
    </citation>
    <scope>NUCLEOTIDE SEQUENCE [LARGE SCALE GENOMIC DNA]</scope>
    <source>
        <strain evidence="8 9">NBRC 106333</strain>
    </source>
</reference>
<evidence type="ECO:0000256" key="3">
    <source>
        <dbReference type="ARBA" id="ARBA00012953"/>
    </source>
</evidence>
<evidence type="ECO:0000256" key="4">
    <source>
        <dbReference type="ARBA" id="ARBA00021948"/>
    </source>
</evidence>
<keyword evidence="6" id="KW-0460">Magnesium</keyword>
<dbReference type="InterPro" id="IPR036702">
    <property type="entry name" value="ComB-like_sf"/>
</dbReference>
<dbReference type="SUPFAM" id="SSF142823">
    <property type="entry name" value="ComB-like"/>
    <property type="match status" value="1"/>
</dbReference>
<keyword evidence="5" id="KW-0378">Hydrolase</keyword>
<dbReference type="GO" id="GO:0000287">
    <property type="term" value="F:magnesium ion binding"/>
    <property type="evidence" value="ECO:0007669"/>
    <property type="project" value="InterPro"/>
</dbReference>
<evidence type="ECO:0000256" key="2">
    <source>
        <dbReference type="ARBA" id="ARBA00009997"/>
    </source>
</evidence>
<dbReference type="EC" id="3.1.3.71" evidence="3"/>
<comment type="caution">
    <text evidence="8">The sequence shown here is derived from an EMBL/GenBank/DDBJ whole genome shotgun (WGS) entry which is preliminary data.</text>
</comment>
<name>A0A511N0M4_DEIC1</name>
<evidence type="ECO:0000313" key="9">
    <source>
        <dbReference type="Proteomes" id="UP000321306"/>
    </source>
</evidence>
<comment type="catalytic activity">
    <reaction evidence="7">
        <text>(2R)-O-phospho-3-sulfolactate + H2O = (2R)-3-sulfolactate + phosphate</text>
        <dbReference type="Rhea" id="RHEA:23416"/>
        <dbReference type="ChEBI" id="CHEBI:15377"/>
        <dbReference type="ChEBI" id="CHEBI:15597"/>
        <dbReference type="ChEBI" id="CHEBI:43474"/>
        <dbReference type="ChEBI" id="CHEBI:58738"/>
        <dbReference type="EC" id="3.1.3.71"/>
    </reaction>
</comment>
<dbReference type="AlphaFoldDB" id="A0A511N0M4"/>
<accession>A0A511N0M4</accession>
<keyword evidence="9" id="KW-1185">Reference proteome</keyword>
<dbReference type="OrthoDB" id="4913at2"/>
<evidence type="ECO:0000313" key="8">
    <source>
        <dbReference type="EMBL" id="GEM46041.1"/>
    </source>
</evidence>
<evidence type="ECO:0000256" key="7">
    <source>
        <dbReference type="ARBA" id="ARBA00033711"/>
    </source>
</evidence>
<evidence type="ECO:0000256" key="1">
    <source>
        <dbReference type="ARBA" id="ARBA00001946"/>
    </source>
</evidence>
<dbReference type="Pfam" id="PF04029">
    <property type="entry name" value="2-ph_phosp"/>
    <property type="match status" value="1"/>
</dbReference>
<dbReference type="GO" id="GO:0050545">
    <property type="term" value="F:sulfopyruvate decarboxylase activity"/>
    <property type="evidence" value="ECO:0007669"/>
    <property type="project" value="TreeGrafter"/>
</dbReference>
<organism evidence="8 9">
    <name type="scientific">Deinococcus cellulosilyticus (strain DSM 18568 / NBRC 106333 / KACC 11606 / 5516J-15)</name>
    <dbReference type="NCBI Taxonomy" id="1223518"/>
    <lineage>
        <taxon>Bacteria</taxon>
        <taxon>Thermotogati</taxon>
        <taxon>Deinococcota</taxon>
        <taxon>Deinococci</taxon>
        <taxon>Deinococcales</taxon>
        <taxon>Deinococcaceae</taxon>
        <taxon>Deinococcus</taxon>
    </lineage>
</organism>
<evidence type="ECO:0000256" key="6">
    <source>
        <dbReference type="ARBA" id="ARBA00022842"/>
    </source>
</evidence>
<protein>
    <recommendedName>
        <fullName evidence="4">Probable 2-phosphosulfolactate phosphatase</fullName>
        <ecNumber evidence="3">3.1.3.71</ecNumber>
    </recommendedName>
</protein>
<dbReference type="PANTHER" id="PTHR37311">
    <property type="entry name" value="2-PHOSPHOSULFOLACTATE PHOSPHATASE-RELATED"/>
    <property type="match status" value="1"/>
</dbReference>
<proteinExistence type="inferred from homology"/>
<dbReference type="InterPro" id="IPR005238">
    <property type="entry name" value="ComB-like"/>
</dbReference>
<comment type="cofactor">
    <cofactor evidence="1">
        <name>Mg(2+)</name>
        <dbReference type="ChEBI" id="CHEBI:18420"/>
    </cofactor>
</comment>